<evidence type="ECO:0000256" key="4">
    <source>
        <dbReference type="ARBA" id="ARBA00022917"/>
    </source>
</evidence>
<keyword evidence="2" id="KW-0547">Nucleotide-binding</keyword>
<dbReference type="AlphaFoldDB" id="A0AAF0TC40"/>
<dbReference type="GO" id="GO:0006412">
    <property type="term" value="P:translation"/>
    <property type="evidence" value="ECO:0007669"/>
    <property type="project" value="UniProtKB-KW"/>
</dbReference>
<accession>A0AAF0TC40</accession>
<reference evidence="8" key="1">
    <citation type="submission" date="2023-08" db="EMBL/GenBank/DDBJ databases">
        <title>A de novo genome assembly of Solanum verrucosum Schlechtendal, a Mexican diploid species geographically isolated from the other diploid A-genome species in potato relatives.</title>
        <authorList>
            <person name="Hosaka K."/>
        </authorList>
    </citation>
    <scope>NUCLEOTIDE SEQUENCE</scope>
    <source>
        <tissue evidence="8">Young leaves</tissue>
    </source>
</reference>
<gene>
    <name evidence="8" type="ORF">MTR67_006741</name>
</gene>
<name>A0AAF0TC40_SOLVR</name>
<evidence type="ECO:0000256" key="7">
    <source>
        <dbReference type="ARBA" id="ARBA00023146"/>
    </source>
</evidence>
<dbReference type="GO" id="GO:0005524">
    <property type="term" value="F:ATP binding"/>
    <property type="evidence" value="ECO:0007669"/>
    <property type="project" value="UniProtKB-KW"/>
</dbReference>
<organism evidence="8 9">
    <name type="scientific">Solanum verrucosum</name>
    <dbReference type="NCBI Taxonomy" id="315347"/>
    <lineage>
        <taxon>Eukaryota</taxon>
        <taxon>Viridiplantae</taxon>
        <taxon>Streptophyta</taxon>
        <taxon>Embryophyta</taxon>
        <taxon>Tracheophyta</taxon>
        <taxon>Spermatophyta</taxon>
        <taxon>Magnoliopsida</taxon>
        <taxon>eudicotyledons</taxon>
        <taxon>Gunneridae</taxon>
        <taxon>Pentapetalae</taxon>
        <taxon>asterids</taxon>
        <taxon>lamiids</taxon>
        <taxon>Solanales</taxon>
        <taxon>Solanaceae</taxon>
        <taxon>Solanoideae</taxon>
        <taxon>Solaneae</taxon>
        <taxon>Solanum</taxon>
    </lineage>
</organism>
<dbReference type="PANTHER" id="PTHR33116">
    <property type="entry name" value="REVERSE TRANSCRIPTASE ZINC-BINDING DOMAIN-CONTAINING PROTEIN-RELATED-RELATED"/>
    <property type="match status" value="1"/>
</dbReference>
<keyword evidence="6" id="KW-0496">Mitochondrion</keyword>
<keyword evidence="4" id="KW-0648">Protein biosynthesis</keyword>
<evidence type="ECO:0000256" key="2">
    <source>
        <dbReference type="ARBA" id="ARBA00022741"/>
    </source>
</evidence>
<keyword evidence="3" id="KW-0067">ATP-binding</keyword>
<keyword evidence="1" id="KW-0436">Ligase</keyword>
<protein>
    <submittedName>
        <fullName evidence="8">Uncharacterized protein</fullName>
    </submittedName>
</protein>
<dbReference type="GO" id="GO:0004812">
    <property type="term" value="F:aminoacyl-tRNA ligase activity"/>
    <property type="evidence" value="ECO:0007669"/>
    <property type="project" value="UniProtKB-KW"/>
</dbReference>
<dbReference type="InterPro" id="IPR008925">
    <property type="entry name" value="aa_tRNA-synth_I_cd-bd_sf"/>
</dbReference>
<dbReference type="FunFam" id="1.10.10.350:FF:000004">
    <property type="entry name" value="Glutamate--tRNA ligase chloroplastic/mitochondrial"/>
    <property type="match status" value="1"/>
</dbReference>
<evidence type="ECO:0000313" key="9">
    <source>
        <dbReference type="Proteomes" id="UP001234989"/>
    </source>
</evidence>
<sequence length="305" mass="33897">MEGLNHMIRKANVNGWIKGFKAQNQGNRDNEVGITHLLYADDTLVFCEAEVIQIRHIRAILTIFEGISGLHVNWQKSFLYPVNQVDNMELLARNLGCQIATLPTRYLGMPLGAQNKETAVWSEILERCNKKLARWKSQYLSLGGRLTLVKSVLDALPSYMMSLFPIPKNIVKKIDQLRSTEGKLILEDGVSEVAKSLLAAYDSGELCGALAEGQPGWKNWVKKFGKLLKRKGKSLFMPLRVLLTGKLHGPDIGATTVLLYKAGTSGSVAPQAGFVTFDERFKILREIQWESFSSNVPLSAGAITH</sequence>
<proteinExistence type="predicted"/>
<dbReference type="SUPFAM" id="SSF48163">
    <property type="entry name" value="An anticodon-binding domain of class I aminoacyl-tRNA synthetases"/>
    <property type="match status" value="1"/>
</dbReference>
<dbReference type="Proteomes" id="UP001234989">
    <property type="component" value="Chromosome 1"/>
</dbReference>
<keyword evidence="7" id="KW-0030">Aminoacyl-tRNA synthetase</keyword>
<keyword evidence="5" id="KW-0809">Transit peptide</keyword>
<evidence type="ECO:0000313" key="8">
    <source>
        <dbReference type="EMBL" id="WMV13356.1"/>
    </source>
</evidence>
<evidence type="ECO:0000256" key="6">
    <source>
        <dbReference type="ARBA" id="ARBA00023128"/>
    </source>
</evidence>
<evidence type="ECO:0000256" key="3">
    <source>
        <dbReference type="ARBA" id="ARBA00022840"/>
    </source>
</evidence>
<keyword evidence="9" id="KW-1185">Reference proteome</keyword>
<dbReference type="InterPro" id="IPR020751">
    <property type="entry name" value="aa-tRNA-synth_I_codon-bd_sub2"/>
</dbReference>
<evidence type="ECO:0000256" key="5">
    <source>
        <dbReference type="ARBA" id="ARBA00022946"/>
    </source>
</evidence>
<dbReference type="EMBL" id="CP133612">
    <property type="protein sequence ID" value="WMV13356.1"/>
    <property type="molecule type" value="Genomic_DNA"/>
</dbReference>
<dbReference type="Gene3D" id="1.10.10.350">
    <property type="match status" value="1"/>
</dbReference>
<dbReference type="PANTHER" id="PTHR33116:SF78">
    <property type="entry name" value="OS12G0587133 PROTEIN"/>
    <property type="match status" value="1"/>
</dbReference>
<evidence type="ECO:0000256" key="1">
    <source>
        <dbReference type="ARBA" id="ARBA00022598"/>
    </source>
</evidence>
<dbReference type="GO" id="GO:0000049">
    <property type="term" value="F:tRNA binding"/>
    <property type="evidence" value="ECO:0007669"/>
    <property type="project" value="InterPro"/>
</dbReference>